<feature type="compositionally biased region" description="Basic and acidic residues" evidence="19">
    <location>
        <begin position="513"/>
        <end position="526"/>
    </location>
</feature>
<protein>
    <recommendedName>
        <fullName evidence="23">Endoplasmic oxidoreductin-1</fullName>
    </recommendedName>
</protein>
<evidence type="ECO:0000256" key="16">
    <source>
        <dbReference type="PIRSR" id="PIRSR017205-1"/>
    </source>
</evidence>
<comment type="caution">
    <text evidence="21">The sequence shown here is derived from an EMBL/GenBank/DDBJ whole genome shotgun (WGS) entry which is preliminary data.</text>
</comment>
<keyword evidence="6" id="KW-0285">Flavoprotein</keyword>
<evidence type="ECO:0000256" key="3">
    <source>
        <dbReference type="ARBA" id="ARBA00008277"/>
    </source>
</evidence>
<evidence type="ECO:0000313" key="22">
    <source>
        <dbReference type="Proteomes" id="UP000091918"/>
    </source>
</evidence>
<feature type="disulfide bond" description="Redox-active" evidence="18">
    <location>
        <begin position="415"/>
        <end position="418"/>
    </location>
</feature>
<keyword evidence="7 20" id="KW-0732">Signal</keyword>
<evidence type="ECO:0000256" key="15">
    <source>
        <dbReference type="ARBA" id="ARBA00023284"/>
    </source>
</evidence>
<dbReference type="OrthoDB" id="269384at2759"/>
<keyword evidence="14" id="KW-0325">Glycoprotein</keyword>
<evidence type="ECO:0000256" key="9">
    <source>
        <dbReference type="ARBA" id="ARBA00022827"/>
    </source>
</evidence>
<evidence type="ECO:0000256" key="2">
    <source>
        <dbReference type="ARBA" id="ARBA00004367"/>
    </source>
</evidence>
<evidence type="ECO:0000256" key="7">
    <source>
        <dbReference type="ARBA" id="ARBA00022729"/>
    </source>
</evidence>
<keyword evidence="13 18" id="KW-1015">Disulfide bond</keyword>
<dbReference type="Proteomes" id="UP000091918">
    <property type="component" value="Unassembled WGS sequence"/>
</dbReference>
<evidence type="ECO:0000256" key="4">
    <source>
        <dbReference type="ARBA" id="ARBA00011802"/>
    </source>
</evidence>
<keyword evidence="11" id="KW-0560">Oxidoreductase</keyword>
<evidence type="ECO:0000256" key="19">
    <source>
        <dbReference type="SAM" id="MobiDB-lite"/>
    </source>
</evidence>
<name>A0A1B7NUF6_9EURO</name>
<dbReference type="InterPro" id="IPR037192">
    <property type="entry name" value="ERO1-like_sf"/>
</dbReference>
<comment type="cofactor">
    <cofactor evidence="1 17">
        <name>FAD</name>
        <dbReference type="ChEBI" id="CHEBI:57692"/>
    </cofactor>
</comment>
<gene>
    <name evidence="21" type="ORF">ACJ72_05257</name>
</gene>
<keyword evidence="15" id="KW-0676">Redox-active center</keyword>
<feature type="binding site" evidence="17">
    <location>
        <position position="318"/>
    </location>
    <ligand>
        <name>FAD</name>
        <dbReference type="ChEBI" id="CHEBI:57692"/>
    </ligand>
</feature>
<proteinExistence type="inferred from homology"/>
<feature type="active site" description="Nucleophile" evidence="16">
    <location>
        <position position="415"/>
    </location>
</feature>
<accession>A0A1B7NUF6</accession>
<keyword evidence="22" id="KW-1185">Reference proteome</keyword>
<feature type="disulfide bond" description="Redox-active" evidence="18">
    <location>
        <begin position="101"/>
        <end position="106"/>
    </location>
</feature>
<keyword evidence="10" id="KW-0249">Electron transport</keyword>
<comment type="subunit">
    <text evidence="4">May function both as a monomer and a homodimer.</text>
</comment>
<keyword evidence="5" id="KW-0813">Transport</keyword>
<evidence type="ECO:0000256" key="20">
    <source>
        <dbReference type="SAM" id="SignalP"/>
    </source>
</evidence>
<dbReference type="AlphaFoldDB" id="A0A1B7NUF6"/>
<organism evidence="21 22">
    <name type="scientific">Emergomyces africanus</name>
    <dbReference type="NCBI Taxonomy" id="1955775"/>
    <lineage>
        <taxon>Eukaryota</taxon>
        <taxon>Fungi</taxon>
        <taxon>Dikarya</taxon>
        <taxon>Ascomycota</taxon>
        <taxon>Pezizomycotina</taxon>
        <taxon>Eurotiomycetes</taxon>
        <taxon>Eurotiomycetidae</taxon>
        <taxon>Onygenales</taxon>
        <taxon>Ajellomycetaceae</taxon>
        <taxon>Emergomyces</taxon>
    </lineage>
</organism>
<dbReference type="GO" id="GO:0015035">
    <property type="term" value="F:protein-disulfide reductase activity"/>
    <property type="evidence" value="ECO:0007669"/>
    <property type="project" value="InterPro"/>
</dbReference>
<feature type="binding site" evidence="17">
    <location>
        <position position="199"/>
    </location>
    <ligand>
        <name>FAD</name>
        <dbReference type="ChEBI" id="CHEBI:57692"/>
    </ligand>
</feature>
<dbReference type="PIRSF" id="PIRSF017205">
    <property type="entry name" value="ERO1"/>
    <property type="match status" value="1"/>
</dbReference>
<feature type="active site" evidence="16">
    <location>
        <position position="418"/>
    </location>
</feature>
<comment type="subcellular location">
    <subcellularLocation>
        <location evidence="2">Endoplasmic reticulum membrane</location>
        <topology evidence="2">Peripheral membrane protein</topology>
        <orientation evidence="2">Lumenal side</orientation>
    </subcellularLocation>
</comment>
<dbReference type="GO" id="GO:0005789">
    <property type="term" value="C:endoplasmic reticulum membrane"/>
    <property type="evidence" value="ECO:0007669"/>
    <property type="project" value="UniProtKB-SubCell"/>
</dbReference>
<dbReference type="GO" id="GO:0034975">
    <property type="term" value="P:protein folding in endoplasmic reticulum"/>
    <property type="evidence" value="ECO:0007669"/>
    <property type="project" value="InterPro"/>
</dbReference>
<reference evidence="21 22" key="1">
    <citation type="submission" date="2015-07" db="EMBL/GenBank/DDBJ databases">
        <title>Emmonsia species relationships and genome sequence.</title>
        <authorList>
            <person name="Cuomo C.A."/>
            <person name="Schwartz I.S."/>
            <person name="Kenyon C."/>
            <person name="de Hoog G.S."/>
            <person name="Govender N.P."/>
            <person name="Botha A."/>
            <person name="Moreno L."/>
            <person name="de Vries M."/>
            <person name="Munoz J.F."/>
            <person name="Stielow J.B."/>
        </authorList>
    </citation>
    <scope>NUCLEOTIDE SEQUENCE [LARGE SCALE GENOMIC DNA]</scope>
    <source>
        <strain evidence="21 22">CBS 136260</strain>
    </source>
</reference>
<comment type="similarity">
    <text evidence="3">Belongs to the EROs family.</text>
</comment>
<dbReference type="PANTHER" id="PTHR12613">
    <property type="entry name" value="ERO1-RELATED"/>
    <property type="match status" value="1"/>
</dbReference>
<evidence type="ECO:0000256" key="8">
    <source>
        <dbReference type="ARBA" id="ARBA00022824"/>
    </source>
</evidence>
<evidence type="ECO:0000256" key="1">
    <source>
        <dbReference type="ARBA" id="ARBA00001974"/>
    </source>
</evidence>
<dbReference type="SUPFAM" id="SSF110019">
    <property type="entry name" value="ERO1-like"/>
    <property type="match status" value="1"/>
</dbReference>
<evidence type="ECO:0000256" key="14">
    <source>
        <dbReference type="ARBA" id="ARBA00023180"/>
    </source>
</evidence>
<keyword evidence="12" id="KW-0472">Membrane</keyword>
<feature type="region of interest" description="Disordered" evidence="19">
    <location>
        <begin position="129"/>
        <end position="148"/>
    </location>
</feature>
<feature type="region of interest" description="Disordered" evidence="19">
    <location>
        <begin position="486"/>
        <end position="561"/>
    </location>
</feature>
<sequence>MRSASQLFYLAVFTWLSPAKGDGHLDSQVSRARPHSASVCAIDPKATVTDACASFSTLDSVNDEISPLLQSVTHETDFFSYYRLNLFNKQCPFWSDDAGMCGNIACAVNTLDSEDDIPLIWRSEELSKLEGPKAGHPGKKLQQERPKEKPLQGMLGEDVGESCVVEYDDECDERDYCVPEDEGAAAKGDYVSLLDNPERFTGYGGEGARHVWDAIYRENCFLKPLPTSQPQSFRMFPLGNRQAAQEFKNVLDKHERDQVVAAASRNEVYPLDDECIEKRVFHRIISGMHASISTHLCWDYFNQKTGEWLPNVQCYKERLHDHPERISNLYFNFAVLVRAISKIQKHLQTYTFCTSDPQQDFDTRLKVLSLVDTVSSQPKIFDETVMFRDEAANGIKEDFRNRFRNVSRVMDCIGCDKCRLWGKLQTAGYGAALKILFEYDETKNGENPPLRRTELVALVNTLGRVSHSISAVRSFEQAVLSGTEDRLPVHTTLPKASPPQPTEPKSDNGGGQGKERSNPSRKDQKQNRKKFSVEDLEDDDDDDDDEWAARRSGHKTGRTAENQGESIMDILREEFDLVWRAYMYVLRGWINFPGIAWKIFIMELSRLWNYWLGVPVPPRSWEIRIPHRDEL</sequence>
<dbReference type="Pfam" id="PF04137">
    <property type="entry name" value="ERO1"/>
    <property type="match status" value="1"/>
</dbReference>
<dbReference type="GO" id="GO:0071949">
    <property type="term" value="F:FAD binding"/>
    <property type="evidence" value="ECO:0007669"/>
    <property type="project" value="InterPro"/>
</dbReference>
<evidence type="ECO:0000313" key="21">
    <source>
        <dbReference type="EMBL" id="OAX80414.1"/>
    </source>
</evidence>
<evidence type="ECO:0000256" key="11">
    <source>
        <dbReference type="ARBA" id="ARBA00023002"/>
    </source>
</evidence>
<evidence type="ECO:0000256" key="12">
    <source>
        <dbReference type="ARBA" id="ARBA00023136"/>
    </source>
</evidence>
<evidence type="ECO:0000256" key="5">
    <source>
        <dbReference type="ARBA" id="ARBA00022448"/>
    </source>
</evidence>
<evidence type="ECO:0000256" key="13">
    <source>
        <dbReference type="ARBA" id="ARBA00023157"/>
    </source>
</evidence>
<feature type="compositionally biased region" description="Acidic residues" evidence="19">
    <location>
        <begin position="534"/>
        <end position="546"/>
    </location>
</feature>
<evidence type="ECO:0000256" key="10">
    <source>
        <dbReference type="ARBA" id="ARBA00022982"/>
    </source>
</evidence>
<feature type="binding site" evidence="17">
    <location>
        <position position="289"/>
    </location>
    <ligand>
        <name>FAD</name>
        <dbReference type="ChEBI" id="CHEBI:57692"/>
    </ligand>
</feature>
<feature type="binding site" evidence="17">
    <location>
        <position position="212"/>
    </location>
    <ligand>
        <name>FAD</name>
        <dbReference type="ChEBI" id="CHEBI:57692"/>
    </ligand>
</feature>
<evidence type="ECO:0008006" key="23">
    <source>
        <dbReference type="Google" id="ProtNLM"/>
    </source>
</evidence>
<dbReference type="InterPro" id="IPR007266">
    <property type="entry name" value="Ero1"/>
</dbReference>
<dbReference type="STRING" id="1658172.A0A1B7NUF6"/>
<feature type="binding site" evidence="17">
    <location>
        <position position="286"/>
    </location>
    <ligand>
        <name>FAD</name>
        <dbReference type="ChEBI" id="CHEBI:57692"/>
    </ligand>
</feature>
<feature type="binding site" evidence="17">
    <location>
        <position position="201"/>
    </location>
    <ligand>
        <name>FAD</name>
        <dbReference type="ChEBI" id="CHEBI:57692"/>
    </ligand>
</feature>
<evidence type="ECO:0000256" key="17">
    <source>
        <dbReference type="PIRSR" id="PIRSR017205-2"/>
    </source>
</evidence>
<keyword evidence="8" id="KW-0256">Endoplasmic reticulum</keyword>
<dbReference type="EMBL" id="LGUA01000709">
    <property type="protein sequence ID" value="OAX80414.1"/>
    <property type="molecule type" value="Genomic_DNA"/>
</dbReference>
<keyword evidence="9 17" id="KW-0274">FAD</keyword>
<dbReference type="PANTHER" id="PTHR12613:SF0">
    <property type="entry name" value="ERO1-LIKE PROTEIN"/>
    <property type="match status" value="1"/>
</dbReference>
<evidence type="ECO:0000256" key="18">
    <source>
        <dbReference type="PIRSR" id="PIRSR017205-3"/>
    </source>
</evidence>
<dbReference type="GO" id="GO:0016972">
    <property type="term" value="F:thiol oxidase activity"/>
    <property type="evidence" value="ECO:0007669"/>
    <property type="project" value="InterPro"/>
</dbReference>
<feature type="signal peptide" evidence="20">
    <location>
        <begin position="1"/>
        <end position="21"/>
    </location>
</feature>
<feature type="chain" id="PRO_5008598221" description="Endoplasmic oxidoreductin-1" evidence="20">
    <location>
        <begin position="22"/>
        <end position="631"/>
    </location>
</feature>
<evidence type="ECO:0000256" key="6">
    <source>
        <dbReference type="ARBA" id="ARBA00022630"/>
    </source>
</evidence>